<dbReference type="Proteomes" id="UP001138768">
    <property type="component" value="Unassembled WGS sequence"/>
</dbReference>
<accession>A0A9X0W4V8</accession>
<feature type="domain" description="DUF5615" evidence="1">
    <location>
        <begin position="1"/>
        <end position="111"/>
    </location>
</feature>
<dbReference type="RefSeq" id="WP_200236342.1">
    <property type="nucleotide sequence ID" value="NZ_NRRY01000001.1"/>
</dbReference>
<reference evidence="2 3" key="1">
    <citation type="journal article" date="2020" name="Microorganisms">
        <title>Osmotic Adaptation and Compatible Solute Biosynthesis of Phototrophic Bacteria as Revealed from Genome Analyses.</title>
        <authorList>
            <person name="Imhoff J.F."/>
            <person name="Rahn T."/>
            <person name="Kunzel S."/>
            <person name="Keller A."/>
            <person name="Neulinger S.C."/>
        </authorList>
    </citation>
    <scope>NUCLEOTIDE SEQUENCE [LARGE SCALE GENOMIC DNA]</scope>
    <source>
        <strain evidence="2 3">DSM 25653</strain>
    </source>
</reference>
<evidence type="ECO:0000313" key="3">
    <source>
        <dbReference type="Proteomes" id="UP001138768"/>
    </source>
</evidence>
<sequence length="122" mass="13665">MKLKLDENIGTRGQRLLTEAGHDVSTVLEQALSGAPDDELFHICADEGRALITLDHDFAQTLRYPPEQSAGLVVLELPKRAGPEALLNRVRELIAALEQRPLNRELWIIEPGRIRIHQRDSG</sequence>
<gene>
    <name evidence="2" type="ORF">CKO42_00210</name>
</gene>
<comment type="caution">
    <text evidence="2">The sequence shown here is derived from an EMBL/GenBank/DDBJ whole genome shotgun (WGS) entry which is preliminary data.</text>
</comment>
<dbReference type="AlphaFoldDB" id="A0A9X0W4V8"/>
<dbReference type="Pfam" id="PF18480">
    <property type="entry name" value="DUF5615"/>
    <property type="match status" value="1"/>
</dbReference>
<organism evidence="2 3">
    <name type="scientific">Lamprobacter modestohalophilus</name>
    <dbReference type="NCBI Taxonomy" id="1064514"/>
    <lineage>
        <taxon>Bacteria</taxon>
        <taxon>Pseudomonadati</taxon>
        <taxon>Pseudomonadota</taxon>
        <taxon>Gammaproteobacteria</taxon>
        <taxon>Chromatiales</taxon>
        <taxon>Chromatiaceae</taxon>
        <taxon>Lamprobacter</taxon>
    </lineage>
</organism>
<name>A0A9X0W4V8_9GAMM</name>
<dbReference type="InterPro" id="IPR041049">
    <property type="entry name" value="DUF5615"/>
</dbReference>
<protein>
    <recommendedName>
        <fullName evidence="1">DUF5615 domain-containing protein</fullName>
    </recommendedName>
</protein>
<evidence type="ECO:0000259" key="1">
    <source>
        <dbReference type="Pfam" id="PF18480"/>
    </source>
</evidence>
<evidence type="ECO:0000313" key="2">
    <source>
        <dbReference type="EMBL" id="MBK1616900.1"/>
    </source>
</evidence>
<proteinExistence type="predicted"/>
<dbReference type="EMBL" id="NRRY01000001">
    <property type="protein sequence ID" value="MBK1616900.1"/>
    <property type="molecule type" value="Genomic_DNA"/>
</dbReference>
<keyword evidence="3" id="KW-1185">Reference proteome</keyword>